<feature type="domain" description="FHA" evidence="3">
    <location>
        <begin position="89"/>
        <end position="138"/>
    </location>
</feature>
<organism evidence="4">
    <name type="scientific">Scrofimicrobium appendicitidis</name>
    <dbReference type="NCBI Taxonomy" id="3079930"/>
    <lineage>
        <taxon>Bacteria</taxon>
        <taxon>Bacillati</taxon>
        <taxon>Actinomycetota</taxon>
        <taxon>Actinomycetes</taxon>
        <taxon>Actinomycetales</taxon>
        <taxon>Actinomycetaceae</taxon>
        <taxon>Scrofimicrobium</taxon>
    </lineage>
</organism>
<keyword evidence="2" id="KW-0812">Transmembrane</keyword>
<dbReference type="AlphaFoldDB" id="A0AAU7V7J7"/>
<gene>
    <name evidence="4" type="ORF">SAC06_00450</name>
</gene>
<evidence type="ECO:0000313" key="4">
    <source>
        <dbReference type="EMBL" id="XBW08065.1"/>
    </source>
</evidence>
<dbReference type="InterPro" id="IPR008984">
    <property type="entry name" value="SMAD_FHA_dom_sf"/>
</dbReference>
<keyword evidence="2" id="KW-0472">Membrane</keyword>
<keyword evidence="2" id="KW-1133">Transmembrane helix</keyword>
<dbReference type="KEGG" id="sapp:SAC06_00450"/>
<protein>
    <submittedName>
        <fullName evidence="4">FHA domain-containing protein</fullName>
    </submittedName>
</protein>
<proteinExistence type="predicted"/>
<dbReference type="PROSITE" id="PS50006">
    <property type="entry name" value="FHA_DOMAIN"/>
    <property type="match status" value="1"/>
</dbReference>
<name>A0AAU7V7J7_9ACTO</name>
<dbReference type="InterPro" id="IPR000253">
    <property type="entry name" value="FHA_dom"/>
</dbReference>
<keyword evidence="1" id="KW-0597">Phosphoprotein</keyword>
<dbReference type="Gene3D" id="2.60.200.20">
    <property type="match status" value="1"/>
</dbReference>
<dbReference type="SMART" id="SM00240">
    <property type="entry name" value="FHA"/>
    <property type="match status" value="1"/>
</dbReference>
<dbReference type="Pfam" id="PF00498">
    <property type="entry name" value="FHA"/>
    <property type="match status" value="1"/>
</dbReference>
<accession>A0AAU7V7J7</accession>
<dbReference type="SUPFAM" id="SSF49879">
    <property type="entry name" value="SMAD/FHA domain"/>
    <property type="match status" value="1"/>
</dbReference>
<dbReference type="InterPro" id="IPR050923">
    <property type="entry name" value="Cell_Proc_Reg/RNA_Proc"/>
</dbReference>
<dbReference type="RefSeq" id="WP_350258265.1">
    <property type="nucleotide sequence ID" value="NZ_CP138335.1"/>
</dbReference>
<dbReference type="PANTHER" id="PTHR23308">
    <property type="entry name" value="NUCLEAR INHIBITOR OF PROTEIN PHOSPHATASE-1"/>
    <property type="match status" value="1"/>
</dbReference>
<sequence length="161" mass="17285">MNSELAFTIFRLGFLVLLWLLVLGMVAVLRKDIYGTVVTARGAGRSQAQAGRRGRLKTEKVGGLAQPHNLLITGGPLTGTKIPLSGATISIGRAPSSTLVLEDPYTSSRHASIEENNGDWIISDLGSTNGTFVDDERLVGPRRLLVGETVRIGQTTFQLVK</sequence>
<evidence type="ECO:0000256" key="1">
    <source>
        <dbReference type="ARBA" id="ARBA00022553"/>
    </source>
</evidence>
<evidence type="ECO:0000259" key="3">
    <source>
        <dbReference type="PROSITE" id="PS50006"/>
    </source>
</evidence>
<dbReference type="EMBL" id="CP138335">
    <property type="protein sequence ID" value="XBW08065.1"/>
    <property type="molecule type" value="Genomic_DNA"/>
</dbReference>
<reference evidence="4" key="1">
    <citation type="submission" date="2023-11" db="EMBL/GenBank/DDBJ databases">
        <title>Scrofimicrobium hongkongense sp. nov., isolated from a patient with peritonitis.</title>
        <authorList>
            <person name="Lao H.Y."/>
            <person name="Wong A.Y.P."/>
            <person name="Ng T.L."/>
            <person name="Wong R.Y.L."/>
            <person name="Yau M.C.Y."/>
            <person name="Lam J.Y.W."/>
            <person name="Siu G.K.H."/>
        </authorList>
    </citation>
    <scope>NUCLEOTIDE SEQUENCE</scope>
    <source>
        <strain evidence="4">R131</strain>
    </source>
</reference>
<feature type="transmembrane region" description="Helical" evidence="2">
    <location>
        <begin position="6"/>
        <end position="29"/>
    </location>
</feature>
<evidence type="ECO:0000256" key="2">
    <source>
        <dbReference type="SAM" id="Phobius"/>
    </source>
</evidence>